<accession>A0A0F9PQD0</accession>
<organism evidence="1">
    <name type="scientific">marine sediment metagenome</name>
    <dbReference type="NCBI Taxonomy" id="412755"/>
    <lineage>
        <taxon>unclassified sequences</taxon>
        <taxon>metagenomes</taxon>
        <taxon>ecological metagenomes</taxon>
    </lineage>
</organism>
<name>A0A0F9PQD0_9ZZZZ</name>
<dbReference type="AlphaFoldDB" id="A0A0F9PQD0"/>
<gene>
    <name evidence="1" type="ORF">LCGC14_1109320</name>
</gene>
<evidence type="ECO:0000313" key="1">
    <source>
        <dbReference type="EMBL" id="KKN03266.1"/>
    </source>
</evidence>
<protein>
    <submittedName>
        <fullName evidence="1">Uncharacterized protein</fullName>
    </submittedName>
</protein>
<comment type="caution">
    <text evidence="1">The sequence shown here is derived from an EMBL/GenBank/DDBJ whole genome shotgun (WGS) entry which is preliminary data.</text>
</comment>
<sequence>MAERNLAVIKGACAECGGDVFIATDAEQNEPFGSNVNPNDDGCCRACGLTHYVVTNLITGRTVLTHGRP</sequence>
<dbReference type="EMBL" id="LAZR01005053">
    <property type="protein sequence ID" value="KKN03266.1"/>
    <property type="molecule type" value="Genomic_DNA"/>
</dbReference>
<proteinExistence type="predicted"/>
<reference evidence="1" key="1">
    <citation type="journal article" date="2015" name="Nature">
        <title>Complex archaea that bridge the gap between prokaryotes and eukaryotes.</title>
        <authorList>
            <person name="Spang A."/>
            <person name="Saw J.H."/>
            <person name="Jorgensen S.L."/>
            <person name="Zaremba-Niedzwiedzka K."/>
            <person name="Martijn J."/>
            <person name="Lind A.E."/>
            <person name="van Eijk R."/>
            <person name="Schleper C."/>
            <person name="Guy L."/>
            <person name="Ettema T.J."/>
        </authorList>
    </citation>
    <scope>NUCLEOTIDE SEQUENCE</scope>
</reference>